<dbReference type="Pfam" id="PF21743">
    <property type="entry name" value="PTM_DIR17_Tudor"/>
    <property type="match status" value="1"/>
</dbReference>
<dbReference type="Proteomes" id="UP000634136">
    <property type="component" value="Unassembled WGS sequence"/>
</dbReference>
<keyword evidence="4" id="KW-1185">Reference proteome</keyword>
<sequence length="187" mass="20779">MAIAKRPIFSEWKAMKAPPPALVRGGRSCTRPVRLVLTAKREKISFKFGTCEFTFLTTDIRKNNPKIPIELKWDLPPMGWYKLKVVYYDCGLYIINYEDGDSEDLDSSEIRGMLLDDSYLDDDLTQRRIALDDLVLKNSVNVRDGFGKSSDDPNKDGCGVEPSVSSGGGLSSENGEEQVEGDADSTS</sequence>
<evidence type="ECO:0000259" key="2">
    <source>
        <dbReference type="Pfam" id="PF21743"/>
    </source>
</evidence>
<dbReference type="InterPro" id="IPR047365">
    <property type="entry name" value="Tudor_AtPTM-like"/>
</dbReference>
<comment type="caution">
    <text evidence="3">The sequence shown here is derived from an EMBL/GenBank/DDBJ whole genome shotgun (WGS) entry which is preliminary data.</text>
</comment>
<evidence type="ECO:0000256" key="1">
    <source>
        <dbReference type="SAM" id="MobiDB-lite"/>
    </source>
</evidence>
<accession>A0A834WQC3</accession>
<evidence type="ECO:0000313" key="4">
    <source>
        <dbReference type="Proteomes" id="UP000634136"/>
    </source>
</evidence>
<protein>
    <submittedName>
        <fullName evidence="3">DDT domain-containing protein PTM-like</fullName>
    </submittedName>
</protein>
<feature type="domain" description="PTM/DIR17-like Tudor" evidence="2">
    <location>
        <begin position="81"/>
        <end position="114"/>
    </location>
</feature>
<dbReference type="EMBL" id="JAAIUW010000006">
    <property type="protein sequence ID" value="KAF7825439.1"/>
    <property type="molecule type" value="Genomic_DNA"/>
</dbReference>
<feature type="region of interest" description="Disordered" evidence="1">
    <location>
        <begin position="144"/>
        <end position="187"/>
    </location>
</feature>
<evidence type="ECO:0000313" key="3">
    <source>
        <dbReference type="EMBL" id="KAF7825439.1"/>
    </source>
</evidence>
<gene>
    <name evidence="3" type="ORF">G2W53_016603</name>
</gene>
<feature type="compositionally biased region" description="Acidic residues" evidence="1">
    <location>
        <begin position="174"/>
        <end position="187"/>
    </location>
</feature>
<name>A0A834WQC3_9FABA</name>
<proteinExistence type="predicted"/>
<dbReference type="AlphaFoldDB" id="A0A834WQC3"/>
<reference evidence="3" key="1">
    <citation type="submission" date="2020-09" db="EMBL/GenBank/DDBJ databases">
        <title>Genome-Enabled Discovery of Anthraquinone Biosynthesis in Senna tora.</title>
        <authorList>
            <person name="Kang S.-H."/>
            <person name="Pandey R.P."/>
            <person name="Lee C.-M."/>
            <person name="Sim J.-S."/>
            <person name="Jeong J.-T."/>
            <person name="Choi B.-S."/>
            <person name="Jung M."/>
            <person name="Ginzburg D."/>
            <person name="Zhao K."/>
            <person name="Won S.Y."/>
            <person name="Oh T.-J."/>
            <person name="Yu Y."/>
            <person name="Kim N.-H."/>
            <person name="Lee O.R."/>
            <person name="Lee T.-H."/>
            <person name="Bashyal P."/>
            <person name="Kim T.-S."/>
            <person name="Lee W.-H."/>
            <person name="Kawkins C."/>
            <person name="Kim C.-K."/>
            <person name="Kim J.S."/>
            <person name="Ahn B.O."/>
            <person name="Rhee S.Y."/>
            <person name="Sohng J.K."/>
        </authorList>
    </citation>
    <scope>NUCLEOTIDE SEQUENCE</scope>
    <source>
        <tissue evidence="3">Leaf</tissue>
    </source>
</reference>
<feature type="compositionally biased region" description="Basic and acidic residues" evidence="1">
    <location>
        <begin position="145"/>
        <end position="155"/>
    </location>
</feature>
<organism evidence="3 4">
    <name type="scientific">Senna tora</name>
    <dbReference type="NCBI Taxonomy" id="362788"/>
    <lineage>
        <taxon>Eukaryota</taxon>
        <taxon>Viridiplantae</taxon>
        <taxon>Streptophyta</taxon>
        <taxon>Embryophyta</taxon>
        <taxon>Tracheophyta</taxon>
        <taxon>Spermatophyta</taxon>
        <taxon>Magnoliopsida</taxon>
        <taxon>eudicotyledons</taxon>
        <taxon>Gunneridae</taxon>
        <taxon>Pentapetalae</taxon>
        <taxon>rosids</taxon>
        <taxon>fabids</taxon>
        <taxon>Fabales</taxon>
        <taxon>Fabaceae</taxon>
        <taxon>Caesalpinioideae</taxon>
        <taxon>Cassia clade</taxon>
        <taxon>Senna</taxon>
    </lineage>
</organism>